<feature type="compositionally biased region" description="Acidic residues" evidence="2">
    <location>
        <begin position="12"/>
        <end position="21"/>
    </location>
</feature>
<accession>A0AAW0FSG5</accession>
<protein>
    <submittedName>
        <fullName evidence="3">Uncharacterized protein</fullName>
    </submittedName>
</protein>
<dbReference type="EMBL" id="JASBNA010000049">
    <property type="protein sequence ID" value="KAK7680478.1"/>
    <property type="molecule type" value="Genomic_DNA"/>
</dbReference>
<keyword evidence="1" id="KW-0175">Coiled coil</keyword>
<feature type="region of interest" description="Disordered" evidence="2">
    <location>
        <begin position="1"/>
        <end position="122"/>
    </location>
</feature>
<feature type="coiled-coil region" evidence="1">
    <location>
        <begin position="262"/>
        <end position="296"/>
    </location>
</feature>
<evidence type="ECO:0000313" key="3">
    <source>
        <dbReference type="EMBL" id="KAK7680478.1"/>
    </source>
</evidence>
<evidence type="ECO:0000256" key="2">
    <source>
        <dbReference type="SAM" id="MobiDB-lite"/>
    </source>
</evidence>
<comment type="caution">
    <text evidence="3">The sequence shown here is derived from an EMBL/GenBank/DDBJ whole genome shotgun (WGS) entry which is preliminary data.</text>
</comment>
<name>A0AAW0FSG5_9APHY</name>
<sequence>MAGRKGLGSILFEEDGSDDEIFSGKNIKQSKPAGPVFKKKQFKNPASRRVKRRAFEEEEDEKGTEPATGEQASSTEEMLSESKLSKIKKYSKLKDENDEDEADEDPVIVNTEKEEEDEKPVIVNMESEIDNAQVFEEPAKKYVPNFEDDNWKPSLTIQNEYGEDEEDQENVSNHEEYEDMVIDNEDFTEDKTSATELIKQSRIRAGIHTNDSNEKSSMQVNQDLYDLELSDDQSINEDEQTNDKNYKAQSLSEMVSNLSISTMNLKESITDKEAELQDIESQLSQVKQAKENLLMKL</sequence>
<dbReference type="AlphaFoldDB" id="A0AAW0FSG5"/>
<feature type="compositionally biased region" description="Acidic residues" evidence="2">
    <location>
        <begin position="96"/>
        <end position="106"/>
    </location>
</feature>
<evidence type="ECO:0000313" key="4">
    <source>
        <dbReference type="Proteomes" id="UP001385951"/>
    </source>
</evidence>
<evidence type="ECO:0000256" key="1">
    <source>
        <dbReference type="SAM" id="Coils"/>
    </source>
</evidence>
<keyword evidence="4" id="KW-1185">Reference proteome</keyword>
<proteinExistence type="predicted"/>
<reference evidence="3 4" key="1">
    <citation type="submission" date="2022-09" db="EMBL/GenBank/DDBJ databases">
        <authorList>
            <person name="Palmer J.M."/>
        </authorList>
    </citation>
    <scope>NUCLEOTIDE SEQUENCE [LARGE SCALE GENOMIC DNA]</scope>
    <source>
        <strain evidence="3 4">DSM 7382</strain>
    </source>
</reference>
<dbReference type="Proteomes" id="UP001385951">
    <property type="component" value="Unassembled WGS sequence"/>
</dbReference>
<gene>
    <name evidence="3" type="ORF">QCA50_016477</name>
</gene>
<organism evidence="3 4">
    <name type="scientific">Cerrena zonata</name>
    <dbReference type="NCBI Taxonomy" id="2478898"/>
    <lineage>
        <taxon>Eukaryota</taxon>
        <taxon>Fungi</taxon>
        <taxon>Dikarya</taxon>
        <taxon>Basidiomycota</taxon>
        <taxon>Agaricomycotina</taxon>
        <taxon>Agaricomycetes</taxon>
        <taxon>Polyporales</taxon>
        <taxon>Cerrenaceae</taxon>
        <taxon>Cerrena</taxon>
    </lineage>
</organism>
<feature type="compositionally biased region" description="Basic residues" evidence="2">
    <location>
        <begin position="37"/>
        <end position="52"/>
    </location>
</feature>